<feature type="transmembrane region" description="Helical" evidence="1">
    <location>
        <begin position="53"/>
        <end position="72"/>
    </location>
</feature>
<protein>
    <submittedName>
        <fullName evidence="2">Uncharacterized protein</fullName>
    </submittedName>
</protein>
<dbReference type="EMBL" id="JBBPBN010000060">
    <property type="protein sequence ID" value="KAK8987794.1"/>
    <property type="molecule type" value="Genomic_DNA"/>
</dbReference>
<dbReference type="Pfam" id="PF04749">
    <property type="entry name" value="PLAC8"/>
    <property type="match status" value="1"/>
</dbReference>
<evidence type="ECO:0000313" key="3">
    <source>
        <dbReference type="Proteomes" id="UP001396334"/>
    </source>
</evidence>
<reference evidence="2 3" key="1">
    <citation type="journal article" date="2024" name="G3 (Bethesda)">
        <title>Genome assembly of Hibiscus sabdariffa L. provides insights into metabolisms of medicinal natural products.</title>
        <authorList>
            <person name="Kim T."/>
        </authorList>
    </citation>
    <scope>NUCLEOTIDE SEQUENCE [LARGE SCALE GENOMIC DNA]</scope>
    <source>
        <strain evidence="2">TK-2024</strain>
        <tissue evidence="2">Old leaves</tissue>
    </source>
</reference>
<keyword evidence="1" id="KW-0812">Transmembrane</keyword>
<name>A0ABR2PH76_9ROSI</name>
<keyword evidence="1" id="KW-0472">Membrane</keyword>
<dbReference type="PANTHER" id="PTHR15907">
    <property type="entry name" value="DUF614 FAMILY PROTEIN-RELATED"/>
    <property type="match status" value="1"/>
</dbReference>
<comment type="caution">
    <text evidence="2">The sequence shown here is derived from an EMBL/GenBank/DDBJ whole genome shotgun (WGS) entry which is preliminary data.</text>
</comment>
<sequence length="142" mass="15636">MSKSQDKASWSVGSCDCISDMETCCTACWAPCIIFGQSAEIADKGSISCEASAASYTLAFIVMGCPCLYSCFYRSKLRKQYNLEGNRCGNCLLHFLCEPCALTQEYCELNNRGFDMYIGWHANVEKNPGLAMAPVVEKGMTK</sequence>
<gene>
    <name evidence="2" type="ORF">V6N11_027533</name>
</gene>
<accession>A0ABR2PH76</accession>
<dbReference type="NCBIfam" id="TIGR01571">
    <property type="entry name" value="A_thal_Cys_rich"/>
    <property type="match status" value="1"/>
</dbReference>
<dbReference type="InterPro" id="IPR006461">
    <property type="entry name" value="PLAC_motif_containing"/>
</dbReference>
<dbReference type="Proteomes" id="UP001396334">
    <property type="component" value="Unassembled WGS sequence"/>
</dbReference>
<keyword evidence="1" id="KW-1133">Transmembrane helix</keyword>
<evidence type="ECO:0000256" key="1">
    <source>
        <dbReference type="SAM" id="Phobius"/>
    </source>
</evidence>
<organism evidence="2 3">
    <name type="scientific">Hibiscus sabdariffa</name>
    <name type="common">roselle</name>
    <dbReference type="NCBI Taxonomy" id="183260"/>
    <lineage>
        <taxon>Eukaryota</taxon>
        <taxon>Viridiplantae</taxon>
        <taxon>Streptophyta</taxon>
        <taxon>Embryophyta</taxon>
        <taxon>Tracheophyta</taxon>
        <taxon>Spermatophyta</taxon>
        <taxon>Magnoliopsida</taxon>
        <taxon>eudicotyledons</taxon>
        <taxon>Gunneridae</taxon>
        <taxon>Pentapetalae</taxon>
        <taxon>rosids</taxon>
        <taxon>malvids</taxon>
        <taxon>Malvales</taxon>
        <taxon>Malvaceae</taxon>
        <taxon>Malvoideae</taxon>
        <taxon>Hibiscus</taxon>
    </lineage>
</organism>
<evidence type="ECO:0000313" key="2">
    <source>
        <dbReference type="EMBL" id="KAK8987794.1"/>
    </source>
</evidence>
<proteinExistence type="predicted"/>
<keyword evidence="3" id="KW-1185">Reference proteome</keyword>